<gene>
    <name evidence="2" type="ORF">KHX94_12725</name>
</gene>
<accession>A0ABX8DC75</accession>
<dbReference type="Pfam" id="PF19624">
    <property type="entry name" value="DUF6129"/>
    <property type="match status" value="1"/>
</dbReference>
<keyword evidence="3" id="KW-1185">Reference proteome</keyword>
<feature type="domain" description="DUF6129" evidence="1">
    <location>
        <begin position="27"/>
        <end position="73"/>
    </location>
</feature>
<dbReference type="EMBL" id="CP074572">
    <property type="protein sequence ID" value="QVK22276.1"/>
    <property type="molecule type" value="Genomic_DNA"/>
</dbReference>
<sequence>MTLEHEIETIGSRIAQESAIDEALLSRMRAAYPQWRFTLCSEDDTGEREPYLSFNGFDLHLVRLSTTGCASLTPWPEQCSGILIALHSA</sequence>
<reference evidence="2 3" key="1">
    <citation type="journal article" date="2012" name="Int. J. Syst. Evol. Microbiol.">
        <title>Shewanella dokdonensis sp. nov., isolated from seawater.</title>
        <authorList>
            <person name="Sung H.R."/>
            <person name="Yoon J.H."/>
            <person name="Ghim S.Y."/>
        </authorList>
    </citation>
    <scope>NUCLEOTIDE SEQUENCE [LARGE SCALE GENOMIC DNA]</scope>
    <source>
        <strain evidence="2 3">DSM 23626</strain>
    </source>
</reference>
<name>A0ABX8DC75_9GAMM</name>
<dbReference type="InterPro" id="IPR046132">
    <property type="entry name" value="DUF6129"/>
</dbReference>
<organism evidence="2 3">
    <name type="scientific">Shewanella dokdonensis</name>
    <dbReference type="NCBI Taxonomy" id="712036"/>
    <lineage>
        <taxon>Bacteria</taxon>
        <taxon>Pseudomonadati</taxon>
        <taxon>Pseudomonadota</taxon>
        <taxon>Gammaproteobacteria</taxon>
        <taxon>Alteromonadales</taxon>
        <taxon>Shewanellaceae</taxon>
        <taxon>Shewanella</taxon>
    </lineage>
</organism>
<evidence type="ECO:0000259" key="1">
    <source>
        <dbReference type="Pfam" id="PF19624"/>
    </source>
</evidence>
<dbReference type="Proteomes" id="UP000676428">
    <property type="component" value="Chromosome"/>
</dbReference>
<protein>
    <recommendedName>
        <fullName evidence="1">DUF6129 domain-containing protein</fullName>
    </recommendedName>
</protein>
<proteinExistence type="predicted"/>
<evidence type="ECO:0000313" key="3">
    <source>
        <dbReference type="Proteomes" id="UP000676428"/>
    </source>
</evidence>
<dbReference type="RefSeq" id="WP_213680932.1">
    <property type="nucleotide sequence ID" value="NZ_CP074572.1"/>
</dbReference>
<evidence type="ECO:0000313" key="2">
    <source>
        <dbReference type="EMBL" id="QVK22276.1"/>
    </source>
</evidence>